<evidence type="ECO:0000256" key="1">
    <source>
        <dbReference type="SAM" id="MobiDB-lite"/>
    </source>
</evidence>
<dbReference type="EMBL" id="JMCB01000006">
    <property type="protein sequence ID" value="KFE68268.1"/>
    <property type="molecule type" value="Genomic_DNA"/>
</dbReference>
<dbReference type="OrthoDB" id="9782091at2"/>
<accession>A0A085WKQ5</accession>
<dbReference type="Proteomes" id="UP000028725">
    <property type="component" value="Unassembled WGS sequence"/>
</dbReference>
<feature type="transmembrane region" description="Helical" evidence="2">
    <location>
        <begin position="63"/>
        <end position="85"/>
    </location>
</feature>
<evidence type="ECO:0000313" key="4">
    <source>
        <dbReference type="Proteomes" id="UP000028725"/>
    </source>
</evidence>
<protein>
    <recommendedName>
        <fullName evidence="5">Acetyltransferase</fullName>
    </recommendedName>
</protein>
<keyword evidence="2" id="KW-0472">Membrane</keyword>
<sequence>MTDSATASLSTARQKFKHQSQAFGFTRVLLVDFITMSFSLTPGLAAWAAFVSYLRWSWDRLGFVLWAMLAPAVLAGAFLAACWIIRLCIPRMRPGTYKMEMSRDYLAWYMTLCLGHAVRIAGLQPFFFTFYLTKYLYWRAMGARIAYGVNSSIFALLADYPLLRIGKGCTMGANVFVLGHMFLGDKVMLGTVDIGDNVFLGTGTLVGPRTTIGSRSWIGMHNRLMKDTLPEDSRLENFEWEHFNPARKQEAPPPEPRPEPRPEERAP</sequence>
<feature type="region of interest" description="Disordered" evidence="1">
    <location>
        <begin position="240"/>
        <end position="267"/>
    </location>
</feature>
<dbReference type="STRING" id="394096.DB31_7505"/>
<feature type="transmembrane region" description="Helical" evidence="2">
    <location>
        <begin position="145"/>
        <end position="163"/>
    </location>
</feature>
<dbReference type="Gene3D" id="2.160.10.10">
    <property type="entry name" value="Hexapeptide repeat proteins"/>
    <property type="match status" value="1"/>
</dbReference>
<comment type="caution">
    <text evidence="3">The sequence shown here is derived from an EMBL/GenBank/DDBJ whole genome shotgun (WGS) entry which is preliminary data.</text>
</comment>
<dbReference type="SUPFAM" id="SSF51161">
    <property type="entry name" value="Trimeric LpxA-like enzymes"/>
    <property type="match status" value="1"/>
</dbReference>
<dbReference type="AlphaFoldDB" id="A0A085WKQ5"/>
<name>A0A085WKQ5_9BACT</name>
<evidence type="ECO:0000313" key="3">
    <source>
        <dbReference type="EMBL" id="KFE68268.1"/>
    </source>
</evidence>
<keyword evidence="2" id="KW-0812">Transmembrane</keyword>
<proteinExistence type="predicted"/>
<dbReference type="InterPro" id="IPR011004">
    <property type="entry name" value="Trimer_LpxA-like_sf"/>
</dbReference>
<dbReference type="RefSeq" id="WP_044188888.1">
    <property type="nucleotide sequence ID" value="NZ_JMCB01000006.1"/>
</dbReference>
<organism evidence="3 4">
    <name type="scientific">Hyalangium minutum</name>
    <dbReference type="NCBI Taxonomy" id="394096"/>
    <lineage>
        <taxon>Bacteria</taxon>
        <taxon>Pseudomonadati</taxon>
        <taxon>Myxococcota</taxon>
        <taxon>Myxococcia</taxon>
        <taxon>Myxococcales</taxon>
        <taxon>Cystobacterineae</taxon>
        <taxon>Archangiaceae</taxon>
        <taxon>Hyalangium</taxon>
    </lineage>
</organism>
<keyword evidence="4" id="KW-1185">Reference proteome</keyword>
<evidence type="ECO:0000256" key="2">
    <source>
        <dbReference type="SAM" id="Phobius"/>
    </source>
</evidence>
<evidence type="ECO:0008006" key="5">
    <source>
        <dbReference type="Google" id="ProtNLM"/>
    </source>
</evidence>
<feature type="transmembrane region" description="Helical" evidence="2">
    <location>
        <begin position="106"/>
        <end position="133"/>
    </location>
</feature>
<feature type="transmembrane region" description="Helical" evidence="2">
    <location>
        <begin position="28"/>
        <end position="51"/>
    </location>
</feature>
<reference evidence="3 4" key="1">
    <citation type="submission" date="2014-04" db="EMBL/GenBank/DDBJ databases">
        <title>Genome assembly of Hyalangium minutum DSM 14724.</title>
        <authorList>
            <person name="Sharma G."/>
            <person name="Subramanian S."/>
        </authorList>
    </citation>
    <scope>NUCLEOTIDE SEQUENCE [LARGE SCALE GENOMIC DNA]</scope>
    <source>
        <strain evidence="3 4">DSM 14724</strain>
    </source>
</reference>
<gene>
    <name evidence="3" type="ORF">DB31_7505</name>
</gene>
<dbReference type="PATRIC" id="fig|394096.3.peg.3545"/>
<keyword evidence="2" id="KW-1133">Transmembrane helix</keyword>